<feature type="transmembrane region" description="Helical" evidence="1">
    <location>
        <begin position="212"/>
        <end position="229"/>
    </location>
</feature>
<feature type="transmembrane region" description="Helical" evidence="1">
    <location>
        <begin position="12"/>
        <end position="33"/>
    </location>
</feature>
<feature type="transmembrane region" description="Helical" evidence="1">
    <location>
        <begin position="108"/>
        <end position="129"/>
    </location>
</feature>
<accession>A0A0F9U6D3</accession>
<proteinExistence type="predicted"/>
<dbReference type="InterPro" id="IPR037997">
    <property type="entry name" value="Dgk1-like"/>
</dbReference>
<comment type="caution">
    <text evidence="2">The sequence shown here is derived from an EMBL/GenBank/DDBJ whole genome shotgun (WGS) entry which is preliminary data.</text>
</comment>
<evidence type="ECO:0000256" key="1">
    <source>
        <dbReference type="SAM" id="Phobius"/>
    </source>
</evidence>
<feature type="transmembrane region" description="Helical" evidence="1">
    <location>
        <begin position="177"/>
        <end position="200"/>
    </location>
</feature>
<feature type="transmembrane region" description="Helical" evidence="1">
    <location>
        <begin position="135"/>
        <end position="156"/>
    </location>
</feature>
<feature type="transmembrane region" description="Helical" evidence="1">
    <location>
        <begin position="69"/>
        <end position="87"/>
    </location>
</feature>
<sequence length="253" mass="28439">MPSSIDNFLIDLGVVGITFLYVLLTIFIPLILYKKEIITKFTARKVVHLFAGLSILSSPFYFWSLWPTILAGTLTVLVFLSSKETKVKKLKELYDAISEEQEDGLKRAFLQGPFFYSLSITSLVFIFGIFAPSQFYFPIAGILIMIIADTMASIIGKRWGKIIISFNWTNSKRTLEGSLTFFGFSFLVCFLSFYLFGLLISDIQISLTIDTIIIYSLITSCIATVIELLSPSTYDDLTVPLGSTLIIYLLTIL</sequence>
<organism evidence="2">
    <name type="scientific">marine sediment metagenome</name>
    <dbReference type="NCBI Taxonomy" id="412755"/>
    <lineage>
        <taxon>unclassified sequences</taxon>
        <taxon>metagenomes</taxon>
        <taxon>ecological metagenomes</taxon>
    </lineage>
</organism>
<dbReference type="EMBL" id="LAZR01001177">
    <property type="protein sequence ID" value="KKN49233.1"/>
    <property type="molecule type" value="Genomic_DNA"/>
</dbReference>
<dbReference type="PANTHER" id="PTHR31303">
    <property type="entry name" value="CTP-DEPENDENT DIACYLGLYCEROL KINASE 1"/>
    <property type="match status" value="1"/>
</dbReference>
<keyword evidence="1" id="KW-1133">Transmembrane helix</keyword>
<gene>
    <name evidence="2" type="ORF">LCGC14_0644920</name>
</gene>
<dbReference type="GO" id="GO:0004143">
    <property type="term" value="F:ATP-dependent diacylglycerol kinase activity"/>
    <property type="evidence" value="ECO:0007669"/>
    <property type="project" value="InterPro"/>
</dbReference>
<evidence type="ECO:0008006" key="3">
    <source>
        <dbReference type="Google" id="ProtNLM"/>
    </source>
</evidence>
<evidence type="ECO:0000313" key="2">
    <source>
        <dbReference type="EMBL" id="KKN49233.1"/>
    </source>
</evidence>
<dbReference type="AlphaFoldDB" id="A0A0F9U6D3"/>
<keyword evidence="1" id="KW-0472">Membrane</keyword>
<keyword evidence="1" id="KW-0812">Transmembrane</keyword>
<protein>
    <recommendedName>
        <fullName evidence="3">Phosphatidate cytidylyltransferase</fullName>
    </recommendedName>
</protein>
<dbReference type="PANTHER" id="PTHR31303:SF1">
    <property type="entry name" value="CTP-DEPENDENT DIACYLGLYCEROL KINASE 1"/>
    <property type="match status" value="1"/>
</dbReference>
<name>A0A0F9U6D3_9ZZZZ</name>
<reference evidence="2" key="1">
    <citation type="journal article" date="2015" name="Nature">
        <title>Complex archaea that bridge the gap between prokaryotes and eukaryotes.</title>
        <authorList>
            <person name="Spang A."/>
            <person name="Saw J.H."/>
            <person name="Jorgensen S.L."/>
            <person name="Zaremba-Niedzwiedzka K."/>
            <person name="Martijn J."/>
            <person name="Lind A.E."/>
            <person name="van Eijk R."/>
            <person name="Schleper C."/>
            <person name="Guy L."/>
            <person name="Ettema T.J."/>
        </authorList>
    </citation>
    <scope>NUCLEOTIDE SEQUENCE</scope>
</reference>